<reference evidence="1" key="2">
    <citation type="journal article" date="2022" name="Nat. Microbiol.">
        <title>A closed Candidatus Odinarchaeum chromosome exposes Asgard archaeal viruses.</title>
        <authorList>
            <person name="Tamarit D."/>
            <person name="Caceres E.F."/>
            <person name="Krupovic M."/>
            <person name="Nijland R."/>
            <person name="Eme L."/>
            <person name="Robinson N.P."/>
            <person name="Ettema T.J.G."/>
        </authorList>
    </citation>
    <scope>NUCLEOTIDE SEQUENCE</scope>
    <source>
        <strain evidence="1">LCB_4</strain>
    </source>
</reference>
<protein>
    <submittedName>
        <fullName evidence="1">Uncharacterized protein</fullName>
    </submittedName>
</protein>
<dbReference type="AlphaFoldDB" id="A0AAF0D2R8"/>
<reference evidence="1" key="1">
    <citation type="journal article" date="2017" name="Nature">
        <title>Asgard archaea illuminate the origin of eukaryotic cellular complexity.</title>
        <authorList>
            <person name="Zaremba-Niedzwiedzka K."/>
            <person name="Caceres E.F."/>
            <person name="Saw J.H."/>
            <person name="Backstrom D."/>
            <person name="Juzokaite L."/>
            <person name="Vancaester E."/>
            <person name="Seitz K.W."/>
            <person name="Anantharaman K."/>
            <person name="Starnawski P."/>
            <person name="Kjeldsen K.U."/>
            <person name="Scott M.B."/>
            <person name="Nunoura T."/>
            <person name="Banfield J.F."/>
            <person name="Schramm A."/>
            <person name="Baker B.J."/>
            <person name="Spang A."/>
            <person name="Ettema T.J.G."/>
        </authorList>
    </citation>
    <scope>NUCLEOTIDE SEQUENCE</scope>
    <source>
        <strain evidence="1">LCB_4</strain>
    </source>
</reference>
<sequence length="361" mass="41591">MPKGLIVIRWDDKLGAIVEAKHPPDLQVRDDHVMRIFTTHTLGDAAQGFLSMKIEDLNVASYYSGVLKSDAGQFCISLILEKDEDPEVFEEILVETALTILEKFRTPTFYDEIVKEYEKITKTPVVETEQRLALIFSDPIRLAILSKLTEGSLTRKELVEWLKEQKNIDIPDLNATLAPFIKTGLVRTSFVEGITDECVFLVKDVFALRSPVKELILKSKKGGFNPSISDSYLQEVERFFSTYKSTQEDISNLSSLIIDPDTYYLLSKLRENPILKKELYANSKLSENRINELVSKLEENHLIRIIPDSNGDEWLCLISHILFVQFFPEYLIDVIRQKWNEGLIDQRQAIRHLELLMESYE</sequence>
<dbReference type="KEGG" id="oyw:OdinLCB4_001135"/>
<proteinExistence type="predicted"/>
<gene>
    <name evidence="1" type="ORF">OdinLCB4_001135</name>
</gene>
<name>A0AAF0D2R8_ODILC</name>
<dbReference type="Proteomes" id="UP000186851">
    <property type="component" value="Chromosome"/>
</dbReference>
<evidence type="ECO:0000313" key="1">
    <source>
        <dbReference type="EMBL" id="WEU40564.1"/>
    </source>
</evidence>
<accession>A0AAF0D2R8</accession>
<evidence type="ECO:0000313" key="2">
    <source>
        <dbReference type="Proteomes" id="UP000186851"/>
    </source>
</evidence>
<dbReference type="EMBL" id="CP091871">
    <property type="protein sequence ID" value="WEU40564.1"/>
    <property type="molecule type" value="Genomic_DNA"/>
</dbReference>
<organism evidence="1 2">
    <name type="scientific">Odinarchaeota yellowstonii (strain LCB_4)</name>
    <dbReference type="NCBI Taxonomy" id="1841599"/>
    <lineage>
        <taxon>Archaea</taxon>
        <taxon>Promethearchaeati</taxon>
        <taxon>Candidatus Odinarchaeota</taxon>
        <taxon>Candidatus Odinarchaeia</taxon>
        <taxon>Candidatus Odinarchaeales</taxon>
        <taxon>Candidatus Odinarchaeaceae</taxon>
        <taxon>Candidatus Odinarchaeum</taxon>
    </lineage>
</organism>